<gene>
    <name evidence="1" type="ORF">TTAC_LOCUS5412</name>
</gene>
<protein>
    <submittedName>
        <fullName evidence="3">Cell division protein ZapB</fullName>
    </submittedName>
</protein>
<keyword evidence="2" id="KW-1185">Reference proteome</keyword>
<evidence type="ECO:0000313" key="2">
    <source>
        <dbReference type="Proteomes" id="UP000274429"/>
    </source>
</evidence>
<dbReference type="Proteomes" id="UP000274429">
    <property type="component" value="Unassembled WGS sequence"/>
</dbReference>
<dbReference type="AlphaFoldDB" id="A0A0R3WXD5"/>
<evidence type="ECO:0000313" key="3">
    <source>
        <dbReference type="WBParaSite" id="TTAC_0000542501-mRNA-1"/>
    </source>
</evidence>
<dbReference type="STRING" id="6205.A0A0R3WXD5"/>
<evidence type="ECO:0000313" key="1">
    <source>
        <dbReference type="EMBL" id="VDM26924.1"/>
    </source>
</evidence>
<name>A0A0R3WXD5_HYDTA</name>
<proteinExistence type="predicted"/>
<reference evidence="3" key="1">
    <citation type="submission" date="2017-02" db="UniProtKB">
        <authorList>
            <consortium name="WormBaseParasite"/>
        </authorList>
    </citation>
    <scope>IDENTIFICATION</scope>
</reference>
<reference evidence="1 2" key="2">
    <citation type="submission" date="2018-11" db="EMBL/GenBank/DDBJ databases">
        <authorList>
            <consortium name="Pathogen Informatics"/>
        </authorList>
    </citation>
    <scope>NUCLEOTIDE SEQUENCE [LARGE SCALE GENOMIC DNA]</scope>
</reference>
<sequence>MFSPREGFLLHLEVFNGEDTESVSNRLSATVADLHTVKKAMEETDTRAQAEKALFEEKTASFEQRISQLSQRLDGLLKQYQ</sequence>
<organism evidence="3">
    <name type="scientific">Hydatigena taeniaeformis</name>
    <name type="common">Feline tapeworm</name>
    <name type="synonym">Taenia taeniaeformis</name>
    <dbReference type="NCBI Taxonomy" id="6205"/>
    <lineage>
        <taxon>Eukaryota</taxon>
        <taxon>Metazoa</taxon>
        <taxon>Spiralia</taxon>
        <taxon>Lophotrochozoa</taxon>
        <taxon>Platyhelminthes</taxon>
        <taxon>Cestoda</taxon>
        <taxon>Eucestoda</taxon>
        <taxon>Cyclophyllidea</taxon>
        <taxon>Taeniidae</taxon>
        <taxon>Hydatigera</taxon>
    </lineage>
</organism>
<accession>A0A0R3WXD5</accession>
<dbReference type="WBParaSite" id="TTAC_0000542501-mRNA-1">
    <property type="protein sequence ID" value="TTAC_0000542501-mRNA-1"/>
    <property type="gene ID" value="TTAC_0000542501"/>
</dbReference>
<dbReference type="EMBL" id="UYWX01007402">
    <property type="protein sequence ID" value="VDM26924.1"/>
    <property type="molecule type" value="Genomic_DNA"/>
</dbReference>